<gene>
    <name evidence="3" type="ORF">KSX_35890</name>
</gene>
<keyword evidence="2" id="KW-0472">Membrane</keyword>
<feature type="compositionally biased region" description="Polar residues" evidence="1">
    <location>
        <begin position="77"/>
        <end position="88"/>
    </location>
</feature>
<comment type="caution">
    <text evidence="3">The sequence shown here is derived from an EMBL/GenBank/DDBJ whole genome shotgun (WGS) entry which is preliminary data.</text>
</comment>
<protein>
    <submittedName>
        <fullName evidence="3">Uncharacterized protein</fullName>
    </submittedName>
</protein>
<keyword evidence="2" id="KW-0812">Transmembrane</keyword>
<feature type="region of interest" description="Disordered" evidence="1">
    <location>
        <begin position="77"/>
        <end position="110"/>
    </location>
</feature>
<accession>A0A8J3HYB3</accession>
<dbReference type="EMBL" id="BNJF01000001">
    <property type="protein sequence ID" value="GHO45426.1"/>
    <property type="molecule type" value="Genomic_DNA"/>
</dbReference>
<keyword evidence="4" id="KW-1185">Reference proteome</keyword>
<evidence type="ECO:0000256" key="2">
    <source>
        <dbReference type="SAM" id="Phobius"/>
    </source>
</evidence>
<sequence>MVIYELVANWLTGGAWNGIVSGLVTLFVGMVIWGILYMITLAANVAGKISQTLSDVSRLQQQMPGMYGLDDLFRASDSQEGTQRQGPQGTRVVEGTITDLDEERRKRRYE</sequence>
<dbReference type="AlphaFoldDB" id="A0A8J3HYB3"/>
<organism evidence="3 4">
    <name type="scientific">Ktedonospora formicarum</name>
    <dbReference type="NCBI Taxonomy" id="2778364"/>
    <lineage>
        <taxon>Bacteria</taxon>
        <taxon>Bacillati</taxon>
        <taxon>Chloroflexota</taxon>
        <taxon>Ktedonobacteria</taxon>
        <taxon>Ktedonobacterales</taxon>
        <taxon>Ktedonobacteraceae</taxon>
        <taxon>Ktedonospora</taxon>
    </lineage>
</organism>
<evidence type="ECO:0000313" key="4">
    <source>
        <dbReference type="Proteomes" id="UP000612362"/>
    </source>
</evidence>
<evidence type="ECO:0000313" key="3">
    <source>
        <dbReference type="EMBL" id="GHO45426.1"/>
    </source>
</evidence>
<evidence type="ECO:0000256" key="1">
    <source>
        <dbReference type="SAM" id="MobiDB-lite"/>
    </source>
</evidence>
<feature type="transmembrane region" description="Helical" evidence="2">
    <location>
        <begin position="15"/>
        <end position="39"/>
    </location>
</feature>
<reference evidence="3" key="1">
    <citation type="submission" date="2020-10" db="EMBL/GenBank/DDBJ databases">
        <title>Taxonomic study of unclassified bacteria belonging to the class Ktedonobacteria.</title>
        <authorList>
            <person name="Yabe S."/>
            <person name="Wang C.M."/>
            <person name="Zheng Y."/>
            <person name="Sakai Y."/>
            <person name="Cavaletti L."/>
            <person name="Monciardini P."/>
            <person name="Donadio S."/>
        </authorList>
    </citation>
    <scope>NUCLEOTIDE SEQUENCE</scope>
    <source>
        <strain evidence="3">SOSP1-1</strain>
    </source>
</reference>
<dbReference type="Proteomes" id="UP000612362">
    <property type="component" value="Unassembled WGS sequence"/>
</dbReference>
<name>A0A8J3HYB3_9CHLR</name>
<keyword evidence="2" id="KW-1133">Transmembrane helix</keyword>
<proteinExistence type="predicted"/>